<comment type="subunit">
    <text evidence="9">Homodimer.</text>
</comment>
<dbReference type="PANTHER" id="PTHR10584:SF166">
    <property type="entry name" value="RIBOKINASE"/>
    <property type="match status" value="1"/>
</dbReference>
<evidence type="ECO:0000256" key="6">
    <source>
        <dbReference type="ARBA" id="ARBA00022842"/>
    </source>
</evidence>
<dbReference type="InterPro" id="IPR011611">
    <property type="entry name" value="PfkB_dom"/>
</dbReference>
<dbReference type="EC" id="2.7.1.15" evidence="9"/>
<evidence type="ECO:0000256" key="7">
    <source>
        <dbReference type="ARBA" id="ARBA00022958"/>
    </source>
</evidence>
<sequence length="292" mass="30364">MKKIVCLGSLNLDHVYRLDHFVRPGETLGSESYSVGCGGKGLNQSIALARAGAPVMHAGRIGHDGGILRSALEAAGVDVSLLVEGDVPTGHAIIQVDAKGENAIILYGGANRRITEAEIDAALDAVGDGILLLQNEINSLGTILEKAHARGIRTAFNFAPFDPEDAKTLPLGLLSYLIVNEIEGAGVAGVAEPEAILRTLKERYPGCRVILTLGKAGAAFLGDDGVMVPVPPCPAEVVDTTSAGDTFIGYLFAGLLEGMELKAAMELAGRASAITVSRAGAADSIPFRKELR</sequence>
<comment type="caution">
    <text evidence="11">The sequence shown here is derived from an EMBL/GenBank/DDBJ whole genome shotgun (WGS) entry which is preliminary data.</text>
</comment>
<keyword evidence="7 9" id="KW-0630">Potassium</keyword>
<comment type="subcellular location">
    <subcellularLocation>
        <location evidence="9">Cytoplasm</location>
    </subcellularLocation>
</comment>
<feature type="binding site" evidence="9">
    <location>
        <position position="245"/>
    </location>
    <ligand>
        <name>substrate</name>
    </ligand>
</feature>
<evidence type="ECO:0000256" key="2">
    <source>
        <dbReference type="ARBA" id="ARBA00022723"/>
    </source>
</evidence>
<keyword evidence="9" id="KW-0963">Cytoplasm</keyword>
<feature type="active site" description="Proton acceptor" evidence="9">
    <location>
        <position position="245"/>
    </location>
</feature>
<name>A0A844G147_9BACT</name>
<gene>
    <name evidence="9" type="primary">rbsK</name>
    <name evidence="11" type="ORF">FYJ85_08475</name>
</gene>
<dbReference type="GO" id="GO:0005524">
    <property type="term" value="F:ATP binding"/>
    <property type="evidence" value="ECO:0007669"/>
    <property type="project" value="UniProtKB-UniRule"/>
</dbReference>
<comment type="function">
    <text evidence="9">Catalyzes the phosphorylation of ribose at O-5 in a reaction requiring ATP and magnesium. The resulting D-ribose-5-phosphate can then be used either for sythesis of nucleotides, histidine, and tryptophan, or as a component of the pentose phosphate pathway.</text>
</comment>
<feature type="binding site" evidence="9">
    <location>
        <begin position="11"/>
        <end position="13"/>
    </location>
    <ligand>
        <name>substrate</name>
    </ligand>
</feature>
<feature type="binding site" evidence="9">
    <location>
        <position position="275"/>
    </location>
    <ligand>
        <name>K(+)</name>
        <dbReference type="ChEBI" id="CHEBI:29103"/>
    </ligand>
</feature>
<feature type="binding site" evidence="9">
    <location>
        <position position="284"/>
    </location>
    <ligand>
        <name>K(+)</name>
        <dbReference type="ChEBI" id="CHEBI:29103"/>
    </ligand>
</feature>
<dbReference type="PANTHER" id="PTHR10584">
    <property type="entry name" value="SUGAR KINASE"/>
    <property type="match status" value="1"/>
</dbReference>
<protein>
    <recommendedName>
        <fullName evidence="9">Ribokinase</fullName>
        <shortName evidence="9">RK</shortName>
        <ecNumber evidence="9">2.7.1.15</ecNumber>
    </recommendedName>
</protein>
<comment type="activity regulation">
    <text evidence="9">Activated by a monovalent cation that binds near, but not in, the active site. The most likely occupant of the site in vivo is potassium. Ion binding induces a conformational change that may alter substrate affinity.</text>
</comment>
<comment type="similarity">
    <text evidence="9">Belongs to the carbohydrate kinase PfkB family. Ribokinase subfamily.</text>
</comment>
<feature type="binding site" evidence="9">
    <location>
        <position position="239"/>
    </location>
    <ligand>
        <name>K(+)</name>
        <dbReference type="ChEBI" id="CHEBI:29103"/>
    </ligand>
</feature>
<comment type="pathway">
    <text evidence="9">Carbohydrate metabolism; D-ribose degradation; D-ribose 5-phosphate from beta-D-ribopyranose: step 2/2.</text>
</comment>
<feature type="binding site" evidence="9">
    <location>
        <begin position="212"/>
        <end position="217"/>
    </location>
    <ligand>
        <name>ATP</name>
        <dbReference type="ChEBI" id="CHEBI:30616"/>
    </ligand>
</feature>
<organism evidence="11 12">
    <name type="scientific">Victivallis lenta</name>
    <dbReference type="NCBI Taxonomy" id="2606640"/>
    <lineage>
        <taxon>Bacteria</taxon>
        <taxon>Pseudomonadati</taxon>
        <taxon>Lentisphaerota</taxon>
        <taxon>Lentisphaeria</taxon>
        <taxon>Victivallales</taxon>
        <taxon>Victivallaceae</taxon>
        <taxon>Victivallis</taxon>
    </lineage>
</organism>
<evidence type="ECO:0000256" key="3">
    <source>
        <dbReference type="ARBA" id="ARBA00022741"/>
    </source>
</evidence>
<dbReference type="GO" id="GO:0046872">
    <property type="term" value="F:metal ion binding"/>
    <property type="evidence" value="ECO:0007669"/>
    <property type="project" value="UniProtKB-KW"/>
</dbReference>
<feature type="binding site" evidence="9">
    <location>
        <position position="278"/>
    </location>
    <ligand>
        <name>K(+)</name>
        <dbReference type="ChEBI" id="CHEBI:29103"/>
    </ligand>
</feature>
<evidence type="ECO:0000313" key="11">
    <source>
        <dbReference type="EMBL" id="MST97076.1"/>
    </source>
</evidence>
<dbReference type="GO" id="GO:0019303">
    <property type="term" value="P:D-ribose catabolic process"/>
    <property type="evidence" value="ECO:0007669"/>
    <property type="project" value="UniProtKB-UniRule"/>
</dbReference>
<feature type="binding site" evidence="9">
    <location>
        <begin position="244"/>
        <end position="245"/>
    </location>
    <ligand>
        <name>ATP</name>
        <dbReference type="ChEBI" id="CHEBI:30616"/>
    </ligand>
</feature>
<dbReference type="Proteomes" id="UP000435649">
    <property type="component" value="Unassembled WGS sequence"/>
</dbReference>
<evidence type="ECO:0000256" key="4">
    <source>
        <dbReference type="ARBA" id="ARBA00022777"/>
    </source>
</evidence>
<dbReference type="GO" id="GO:0004747">
    <property type="term" value="F:ribokinase activity"/>
    <property type="evidence" value="ECO:0007669"/>
    <property type="project" value="UniProtKB-UniRule"/>
</dbReference>
<comment type="catalytic activity">
    <reaction evidence="9">
        <text>D-ribose + ATP = D-ribose 5-phosphate + ADP + H(+)</text>
        <dbReference type="Rhea" id="RHEA:13697"/>
        <dbReference type="ChEBI" id="CHEBI:15378"/>
        <dbReference type="ChEBI" id="CHEBI:30616"/>
        <dbReference type="ChEBI" id="CHEBI:47013"/>
        <dbReference type="ChEBI" id="CHEBI:78346"/>
        <dbReference type="ChEBI" id="CHEBI:456216"/>
        <dbReference type="EC" id="2.7.1.15"/>
    </reaction>
</comment>
<keyword evidence="3 9" id="KW-0547">Nucleotide-binding</keyword>
<feature type="domain" description="Carbohydrate kinase PfkB" evidence="10">
    <location>
        <begin position="1"/>
        <end position="286"/>
    </location>
</feature>
<dbReference type="EMBL" id="VUNS01000007">
    <property type="protein sequence ID" value="MST97076.1"/>
    <property type="molecule type" value="Genomic_DNA"/>
</dbReference>
<comment type="caution">
    <text evidence="9">Lacks conserved residue(s) required for the propagation of feature annotation.</text>
</comment>
<dbReference type="Pfam" id="PF00294">
    <property type="entry name" value="PfkB"/>
    <property type="match status" value="1"/>
</dbReference>
<evidence type="ECO:0000256" key="8">
    <source>
        <dbReference type="ARBA" id="ARBA00023277"/>
    </source>
</evidence>
<dbReference type="UniPathway" id="UPA00916">
    <property type="reaction ID" value="UER00889"/>
</dbReference>
<dbReference type="InterPro" id="IPR029056">
    <property type="entry name" value="Ribokinase-like"/>
</dbReference>
<keyword evidence="12" id="KW-1185">Reference proteome</keyword>
<reference evidence="11 12" key="1">
    <citation type="submission" date="2019-08" db="EMBL/GenBank/DDBJ databases">
        <title>In-depth cultivation of the pig gut microbiome towards novel bacterial diversity and tailored functional studies.</title>
        <authorList>
            <person name="Wylensek D."/>
            <person name="Hitch T.C.A."/>
            <person name="Clavel T."/>
        </authorList>
    </citation>
    <scope>NUCLEOTIDE SEQUENCE [LARGE SCALE GENOMIC DNA]</scope>
    <source>
        <strain evidence="11 12">BBE-744-WT-12</strain>
    </source>
</reference>
<feature type="binding site" evidence="9">
    <location>
        <position position="241"/>
    </location>
    <ligand>
        <name>K(+)</name>
        <dbReference type="ChEBI" id="CHEBI:29103"/>
    </ligand>
</feature>
<dbReference type="HAMAP" id="MF_01987">
    <property type="entry name" value="Ribokinase"/>
    <property type="match status" value="1"/>
</dbReference>
<feature type="binding site" evidence="9">
    <location>
        <position position="280"/>
    </location>
    <ligand>
        <name>K(+)</name>
        <dbReference type="ChEBI" id="CHEBI:29103"/>
    </ligand>
</feature>
<dbReference type="RefSeq" id="WP_154417881.1">
    <property type="nucleotide sequence ID" value="NZ_VUNS01000007.1"/>
</dbReference>
<dbReference type="PRINTS" id="PR00990">
    <property type="entry name" value="RIBOKINASE"/>
</dbReference>
<dbReference type="InterPro" id="IPR011877">
    <property type="entry name" value="Ribokinase"/>
</dbReference>
<feature type="binding site" evidence="9">
    <location>
        <position position="136"/>
    </location>
    <ligand>
        <name>substrate</name>
    </ligand>
</feature>
<evidence type="ECO:0000256" key="9">
    <source>
        <dbReference type="HAMAP-Rule" id="MF_01987"/>
    </source>
</evidence>
<dbReference type="AlphaFoldDB" id="A0A844G147"/>
<keyword evidence="8 9" id="KW-0119">Carbohydrate metabolism</keyword>
<keyword evidence="1 9" id="KW-0808">Transferase</keyword>
<keyword evidence="4 9" id="KW-0418">Kinase</keyword>
<accession>A0A844G147</accession>
<dbReference type="GO" id="GO:0005737">
    <property type="term" value="C:cytoplasm"/>
    <property type="evidence" value="ECO:0007669"/>
    <property type="project" value="UniProtKB-SubCell"/>
</dbReference>
<feature type="binding site" evidence="9">
    <location>
        <begin position="39"/>
        <end position="43"/>
    </location>
    <ligand>
        <name>substrate</name>
    </ligand>
</feature>
<keyword evidence="5 9" id="KW-0067">ATP-binding</keyword>
<proteinExistence type="inferred from homology"/>
<dbReference type="InterPro" id="IPR002139">
    <property type="entry name" value="Ribo/fructo_kinase"/>
</dbReference>
<feature type="binding site" evidence="9">
    <location>
        <position position="180"/>
    </location>
    <ligand>
        <name>ATP</name>
        <dbReference type="ChEBI" id="CHEBI:30616"/>
    </ligand>
</feature>
<dbReference type="CDD" id="cd01174">
    <property type="entry name" value="ribokinase"/>
    <property type="match status" value="1"/>
</dbReference>
<evidence type="ECO:0000259" key="10">
    <source>
        <dbReference type="Pfam" id="PF00294"/>
    </source>
</evidence>
<dbReference type="SUPFAM" id="SSF53613">
    <property type="entry name" value="Ribokinase-like"/>
    <property type="match status" value="1"/>
</dbReference>
<evidence type="ECO:0000256" key="5">
    <source>
        <dbReference type="ARBA" id="ARBA00022840"/>
    </source>
</evidence>
<keyword evidence="6 9" id="KW-0460">Magnesium</keyword>
<dbReference type="Gene3D" id="3.40.1190.20">
    <property type="match status" value="1"/>
</dbReference>
<keyword evidence="2 9" id="KW-0479">Metal-binding</keyword>
<evidence type="ECO:0000256" key="1">
    <source>
        <dbReference type="ARBA" id="ARBA00022679"/>
    </source>
</evidence>
<comment type="cofactor">
    <cofactor evidence="9">
        <name>Mg(2+)</name>
        <dbReference type="ChEBI" id="CHEBI:18420"/>
    </cofactor>
    <text evidence="9">Requires a divalent cation, most likely magnesium in vivo, as an electrophilic catalyst to aid phosphoryl group transfer. It is the chelate of the metal and the nucleotide that is the actual substrate.</text>
</comment>
<evidence type="ECO:0000313" key="12">
    <source>
        <dbReference type="Proteomes" id="UP000435649"/>
    </source>
</evidence>